<dbReference type="PANTHER" id="PTHR30273:SF2">
    <property type="entry name" value="PROTEIN FECR"/>
    <property type="match status" value="1"/>
</dbReference>
<feature type="domain" description="FecR protein" evidence="2">
    <location>
        <begin position="114"/>
        <end position="209"/>
    </location>
</feature>
<dbReference type="EMBL" id="JACVFC010000002">
    <property type="protein sequence ID" value="MBC9932000.1"/>
    <property type="molecule type" value="Genomic_DNA"/>
</dbReference>
<accession>A0ABR7TNE2</accession>
<feature type="domain" description="Protein FecR C-terminal" evidence="3">
    <location>
        <begin position="253"/>
        <end position="319"/>
    </location>
</feature>
<comment type="caution">
    <text evidence="4">The sequence shown here is derived from an EMBL/GenBank/DDBJ whole genome shotgun (WGS) entry which is preliminary data.</text>
</comment>
<keyword evidence="1" id="KW-0812">Transmembrane</keyword>
<evidence type="ECO:0000313" key="5">
    <source>
        <dbReference type="Proteomes" id="UP000659124"/>
    </source>
</evidence>
<protein>
    <submittedName>
        <fullName evidence="4">FecR domain-containing protein</fullName>
    </submittedName>
</protein>
<dbReference type="InterPro" id="IPR032508">
    <property type="entry name" value="FecR_C"/>
</dbReference>
<evidence type="ECO:0000313" key="4">
    <source>
        <dbReference type="EMBL" id="MBC9932000.1"/>
    </source>
</evidence>
<keyword evidence="1" id="KW-0472">Membrane</keyword>
<dbReference type="InterPro" id="IPR006860">
    <property type="entry name" value="FecR"/>
</dbReference>
<evidence type="ECO:0000259" key="3">
    <source>
        <dbReference type="Pfam" id="PF16344"/>
    </source>
</evidence>
<proteinExistence type="predicted"/>
<dbReference type="Proteomes" id="UP000659124">
    <property type="component" value="Unassembled WGS sequence"/>
</dbReference>
<keyword evidence="1" id="KW-1133">Transmembrane helix</keyword>
<dbReference type="Gene3D" id="3.55.50.30">
    <property type="match status" value="1"/>
</dbReference>
<evidence type="ECO:0000256" key="1">
    <source>
        <dbReference type="SAM" id="Phobius"/>
    </source>
</evidence>
<dbReference type="Pfam" id="PF04773">
    <property type="entry name" value="FecR"/>
    <property type="match status" value="1"/>
</dbReference>
<evidence type="ECO:0000259" key="2">
    <source>
        <dbReference type="Pfam" id="PF04773"/>
    </source>
</evidence>
<dbReference type="RefSeq" id="WP_188089138.1">
    <property type="nucleotide sequence ID" value="NZ_JACVFC010000002.1"/>
</dbReference>
<organism evidence="4 5">
    <name type="scientific">Chitinophaga qingshengii</name>
    <dbReference type="NCBI Taxonomy" id="1569794"/>
    <lineage>
        <taxon>Bacteria</taxon>
        <taxon>Pseudomonadati</taxon>
        <taxon>Bacteroidota</taxon>
        <taxon>Chitinophagia</taxon>
        <taxon>Chitinophagales</taxon>
        <taxon>Chitinophagaceae</taxon>
        <taxon>Chitinophaga</taxon>
    </lineage>
</organism>
<feature type="transmembrane region" description="Helical" evidence="1">
    <location>
        <begin position="81"/>
        <end position="103"/>
    </location>
</feature>
<sequence length="323" mass="35259">MYPDPAYIKTLFIKHANGTITPEETSQLVTFLQQDGNEALLPLPEEMEDIPAPGMDTAATSRILQQLTTLTTPQPATRRGLLSRIVTISAAAAAVAAAIILLYHPAKQRPVLATISTSYGHMKKIMLPDGTTVTLNANSTLQYDSTSWNPGAREVWINGQAFFDVAPDAAGKFMVHAGEQLTVQVLGTRFNIAARAQSIQVVLNSGKVKVENKATALVLQPGEMAYYQATNGQLSRQTADTLQLTGWKDNQKVFRDATLSDIAGFIKEQFGIQVTFATPQLSQLQFTGTTPVNDLDMLLNILTKSLDIRIDKQNNQVMIMLAR</sequence>
<reference evidence="4 5" key="1">
    <citation type="submission" date="2020-09" db="EMBL/GenBank/DDBJ databases">
        <title>Genome sequences of type strains of Chitinophaga qingshengii and Chitinophaga varians.</title>
        <authorList>
            <person name="Kittiwongwattana C."/>
        </authorList>
    </citation>
    <scope>NUCLEOTIDE SEQUENCE [LARGE SCALE GENOMIC DNA]</scope>
    <source>
        <strain evidence="4 5">JCM 30026</strain>
    </source>
</reference>
<name>A0ABR7TNE2_9BACT</name>
<dbReference type="PIRSF" id="PIRSF018266">
    <property type="entry name" value="FecR"/>
    <property type="match status" value="1"/>
</dbReference>
<keyword evidence="5" id="KW-1185">Reference proteome</keyword>
<dbReference type="InterPro" id="IPR012373">
    <property type="entry name" value="Ferrdict_sens_TM"/>
</dbReference>
<dbReference type="Pfam" id="PF16344">
    <property type="entry name" value="FecR_C"/>
    <property type="match status" value="1"/>
</dbReference>
<dbReference type="Gene3D" id="2.60.120.1440">
    <property type="match status" value="1"/>
</dbReference>
<dbReference type="PANTHER" id="PTHR30273">
    <property type="entry name" value="PERIPLASMIC SIGNAL SENSOR AND SIGMA FACTOR ACTIVATOR FECR-RELATED"/>
    <property type="match status" value="1"/>
</dbReference>
<gene>
    <name evidence="4" type="ORF">ICL07_16570</name>
</gene>